<sequence>MKKLLLILSMLMCMCFTFANAEVNYTTSQQDITIEKTIDNNTTQKTFKNYTNSVIIIAAIVYIVIAIVLIIYGVKGKVIVYRNILDVSLCVALFAALPVIWIIILTMFFLQVERNITLIILGIMAFIWISVLLYIACITLKDNRYNPLLSILILPLKIILGLWFGLSLFGALKKGEGKTVAERKEDKQNSLVHFAISSGLIYALMRDKPLKK</sequence>
<dbReference type="Proteomes" id="UP000321629">
    <property type="component" value="Unassembled WGS sequence"/>
</dbReference>
<proteinExistence type="predicted"/>
<evidence type="ECO:0000313" key="3">
    <source>
        <dbReference type="EMBL" id="TXE88412.1"/>
    </source>
</evidence>
<keyword evidence="2" id="KW-0732">Signal</keyword>
<evidence type="ECO:0000256" key="2">
    <source>
        <dbReference type="SAM" id="SignalP"/>
    </source>
</evidence>
<feature type="transmembrane region" description="Helical" evidence="1">
    <location>
        <begin position="116"/>
        <end position="136"/>
    </location>
</feature>
<keyword evidence="1" id="KW-0472">Membrane</keyword>
<dbReference type="AlphaFoldDB" id="A0A5C7E572"/>
<evidence type="ECO:0008006" key="5">
    <source>
        <dbReference type="Google" id="ProtNLM"/>
    </source>
</evidence>
<dbReference type="RefSeq" id="WP_147555438.1">
    <property type="nucleotide sequence ID" value="NZ_VOWJ01000021.1"/>
</dbReference>
<feature type="signal peptide" evidence="2">
    <location>
        <begin position="1"/>
        <end position="21"/>
    </location>
</feature>
<feature type="transmembrane region" description="Helical" evidence="1">
    <location>
        <begin position="50"/>
        <end position="72"/>
    </location>
</feature>
<feature type="transmembrane region" description="Helical" evidence="1">
    <location>
        <begin position="148"/>
        <end position="169"/>
    </location>
</feature>
<keyword evidence="1" id="KW-1133">Transmembrane helix</keyword>
<name>A0A5C7E572_9BACT</name>
<dbReference type="EMBL" id="VOWJ01000021">
    <property type="protein sequence ID" value="TXE88412.1"/>
    <property type="molecule type" value="Genomic_DNA"/>
</dbReference>
<evidence type="ECO:0000313" key="4">
    <source>
        <dbReference type="Proteomes" id="UP000321629"/>
    </source>
</evidence>
<comment type="caution">
    <text evidence="3">The sequence shown here is derived from an EMBL/GenBank/DDBJ whole genome shotgun (WGS) entry which is preliminary data.</text>
</comment>
<reference evidence="3 4" key="1">
    <citation type="submission" date="2019-07" db="EMBL/GenBank/DDBJ databases">
        <title>Rapid identification of Enteric Bacteria from Whole Genome Sequences (WGS) using Average Nucleotide Identity (ANI).</title>
        <authorList>
            <person name="Lane C."/>
        </authorList>
    </citation>
    <scope>NUCLEOTIDE SEQUENCE [LARGE SCALE GENOMIC DNA]</scope>
    <source>
        <strain evidence="3 4">2016D-0084</strain>
    </source>
</reference>
<organism evidence="3 4">
    <name type="scientific">Campylobacter volucris</name>
    <dbReference type="NCBI Taxonomy" id="1031542"/>
    <lineage>
        <taxon>Bacteria</taxon>
        <taxon>Pseudomonadati</taxon>
        <taxon>Campylobacterota</taxon>
        <taxon>Epsilonproteobacteria</taxon>
        <taxon>Campylobacterales</taxon>
        <taxon>Campylobacteraceae</taxon>
        <taxon>Campylobacter</taxon>
    </lineage>
</organism>
<evidence type="ECO:0000256" key="1">
    <source>
        <dbReference type="SAM" id="Phobius"/>
    </source>
</evidence>
<protein>
    <recommendedName>
        <fullName evidence="5">Yip1 domain-containing protein</fullName>
    </recommendedName>
</protein>
<gene>
    <name evidence="3" type="ORF">FPD38_03700</name>
</gene>
<feature type="transmembrane region" description="Helical" evidence="1">
    <location>
        <begin position="84"/>
        <end position="110"/>
    </location>
</feature>
<keyword evidence="1" id="KW-0812">Transmembrane</keyword>
<accession>A0A5C7E572</accession>
<feature type="chain" id="PRO_5022967888" description="Yip1 domain-containing protein" evidence="2">
    <location>
        <begin position="22"/>
        <end position="212"/>
    </location>
</feature>